<feature type="compositionally biased region" description="Polar residues" evidence="1">
    <location>
        <begin position="53"/>
        <end position="69"/>
    </location>
</feature>
<evidence type="ECO:0000256" key="2">
    <source>
        <dbReference type="SAM" id="SignalP"/>
    </source>
</evidence>
<evidence type="ECO:0000313" key="4">
    <source>
        <dbReference type="Proteomes" id="UP001596287"/>
    </source>
</evidence>
<evidence type="ECO:0000256" key="1">
    <source>
        <dbReference type="SAM" id="MobiDB-lite"/>
    </source>
</evidence>
<accession>A0ABW1PK28</accession>
<dbReference type="Proteomes" id="UP001596287">
    <property type="component" value="Unassembled WGS sequence"/>
</dbReference>
<comment type="caution">
    <text evidence="3">The sequence shown here is derived from an EMBL/GenBank/DDBJ whole genome shotgun (WGS) entry which is preliminary data.</text>
</comment>
<feature type="signal peptide" evidence="2">
    <location>
        <begin position="1"/>
        <end position="22"/>
    </location>
</feature>
<reference evidence="4" key="1">
    <citation type="journal article" date="2019" name="Int. J. Syst. Evol. Microbiol.">
        <title>The Global Catalogue of Microorganisms (GCM) 10K type strain sequencing project: providing services to taxonomists for standard genome sequencing and annotation.</title>
        <authorList>
            <consortium name="The Broad Institute Genomics Platform"/>
            <consortium name="The Broad Institute Genome Sequencing Center for Infectious Disease"/>
            <person name="Wu L."/>
            <person name="Ma J."/>
        </authorList>
    </citation>
    <scope>NUCLEOTIDE SEQUENCE [LARGE SCALE GENOMIC DNA]</scope>
    <source>
        <strain evidence="4">CCUG 49679</strain>
    </source>
</reference>
<evidence type="ECO:0008006" key="5">
    <source>
        <dbReference type="Google" id="ProtNLM"/>
    </source>
</evidence>
<sequence>MKGIDKYIFAFLLIASLTMIFASCKQTNSEEDAVMQQNSTTETEKTYTSEGTISTGTKDTMNDHTNGVDNSKMDNTAGEVPVKGEIPPARN</sequence>
<keyword evidence="4" id="KW-1185">Reference proteome</keyword>
<dbReference type="RefSeq" id="WP_379790724.1">
    <property type="nucleotide sequence ID" value="NZ_JBHSQB010000004.1"/>
</dbReference>
<protein>
    <recommendedName>
        <fullName evidence="5">Cytochrome C551</fullName>
    </recommendedName>
</protein>
<feature type="chain" id="PRO_5046872056" description="Cytochrome C551" evidence="2">
    <location>
        <begin position="23"/>
        <end position="91"/>
    </location>
</feature>
<evidence type="ECO:0000313" key="3">
    <source>
        <dbReference type="EMBL" id="MFC6095983.1"/>
    </source>
</evidence>
<gene>
    <name evidence="3" type="ORF">ACFPVY_04945</name>
</gene>
<dbReference type="PROSITE" id="PS51257">
    <property type="entry name" value="PROKAR_LIPOPROTEIN"/>
    <property type="match status" value="1"/>
</dbReference>
<keyword evidence="2" id="KW-0732">Signal</keyword>
<dbReference type="EMBL" id="JBHSQB010000004">
    <property type="protein sequence ID" value="MFC6095983.1"/>
    <property type="molecule type" value="Genomic_DNA"/>
</dbReference>
<name>A0ABW1PK28_9FLAO</name>
<feature type="region of interest" description="Disordered" evidence="1">
    <location>
        <begin position="33"/>
        <end position="91"/>
    </location>
</feature>
<proteinExistence type="predicted"/>
<organism evidence="3 4">
    <name type="scientific">Flavobacterium qiangtangense</name>
    <dbReference type="NCBI Taxonomy" id="1442595"/>
    <lineage>
        <taxon>Bacteria</taxon>
        <taxon>Pseudomonadati</taxon>
        <taxon>Bacteroidota</taxon>
        <taxon>Flavobacteriia</taxon>
        <taxon>Flavobacteriales</taxon>
        <taxon>Flavobacteriaceae</taxon>
        <taxon>Flavobacterium</taxon>
    </lineage>
</organism>